<sequence>SKPLQSTGRPEAVAWWTGHSRKRKPTLTNVEKFDMQWNIWWGQLNPSWRREVDGEMAREEHGGWGALKASGINGLFTVMVCLKWWKEELGDSAAVGDWVHAVADVTWV</sequence>
<accession>A0AAD7D5R5</accession>
<dbReference type="Proteomes" id="UP001221757">
    <property type="component" value="Unassembled WGS sequence"/>
</dbReference>
<evidence type="ECO:0000313" key="1">
    <source>
        <dbReference type="EMBL" id="KAJ7679814.1"/>
    </source>
</evidence>
<dbReference type="AlphaFoldDB" id="A0AAD7D5R5"/>
<proteinExistence type="predicted"/>
<feature type="non-terminal residue" evidence="1">
    <location>
        <position position="108"/>
    </location>
</feature>
<gene>
    <name evidence="1" type="ORF">B0H17DRAFT_846229</name>
</gene>
<protein>
    <submittedName>
        <fullName evidence="1">Uncharacterized protein</fullName>
    </submittedName>
</protein>
<organism evidence="1 2">
    <name type="scientific">Mycena rosella</name>
    <name type="common">Pink bonnet</name>
    <name type="synonym">Agaricus rosellus</name>
    <dbReference type="NCBI Taxonomy" id="1033263"/>
    <lineage>
        <taxon>Eukaryota</taxon>
        <taxon>Fungi</taxon>
        <taxon>Dikarya</taxon>
        <taxon>Basidiomycota</taxon>
        <taxon>Agaricomycotina</taxon>
        <taxon>Agaricomycetes</taxon>
        <taxon>Agaricomycetidae</taxon>
        <taxon>Agaricales</taxon>
        <taxon>Marasmiineae</taxon>
        <taxon>Mycenaceae</taxon>
        <taxon>Mycena</taxon>
    </lineage>
</organism>
<name>A0AAD7D5R5_MYCRO</name>
<feature type="non-terminal residue" evidence="1">
    <location>
        <position position="1"/>
    </location>
</feature>
<dbReference type="EMBL" id="JARKIE010000127">
    <property type="protein sequence ID" value="KAJ7679814.1"/>
    <property type="molecule type" value="Genomic_DNA"/>
</dbReference>
<comment type="caution">
    <text evidence="1">The sequence shown here is derived from an EMBL/GenBank/DDBJ whole genome shotgun (WGS) entry which is preliminary data.</text>
</comment>
<keyword evidence="2" id="KW-1185">Reference proteome</keyword>
<reference evidence="1" key="1">
    <citation type="submission" date="2023-03" db="EMBL/GenBank/DDBJ databases">
        <title>Massive genome expansion in bonnet fungi (Mycena s.s.) driven by repeated elements and novel gene families across ecological guilds.</title>
        <authorList>
            <consortium name="Lawrence Berkeley National Laboratory"/>
            <person name="Harder C.B."/>
            <person name="Miyauchi S."/>
            <person name="Viragh M."/>
            <person name="Kuo A."/>
            <person name="Thoen E."/>
            <person name="Andreopoulos B."/>
            <person name="Lu D."/>
            <person name="Skrede I."/>
            <person name="Drula E."/>
            <person name="Henrissat B."/>
            <person name="Morin E."/>
            <person name="Kohler A."/>
            <person name="Barry K."/>
            <person name="LaButti K."/>
            <person name="Morin E."/>
            <person name="Salamov A."/>
            <person name="Lipzen A."/>
            <person name="Mereny Z."/>
            <person name="Hegedus B."/>
            <person name="Baldrian P."/>
            <person name="Stursova M."/>
            <person name="Weitz H."/>
            <person name="Taylor A."/>
            <person name="Grigoriev I.V."/>
            <person name="Nagy L.G."/>
            <person name="Martin F."/>
            <person name="Kauserud H."/>
        </authorList>
    </citation>
    <scope>NUCLEOTIDE SEQUENCE</scope>
    <source>
        <strain evidence="1">CBHHK067</strain>
    </source>
</reference>
<evidence type="ECO:0000313" key="2">
    <source>
        <dbReference type="Proteomes" id="UP001221757"/>
    </source>
</evidence>